<reference evidence="3" key="1">
    <citation type="journal article" date="2019" name="Int. J. Syst. Evol. Microbiol.">
        <title>The Global Catalogue of Microorganisms (GCM) 10K type strain sequencing project: providing services to taxonomists for standard genome sequencing and annotation.</title>
        <authorList>
            <consortium name="The Broad Institute Genomics Platform"/>
            <consortium name="The Broad Institute Genome Sequencing Center for Infectious Disease"/>
            <person name="Wu L."/>
            <person name="Ma J."/>
        </authorList>
    </citation>
    <scope>NUCLEOTIDE SEQUENCE [LARGE SCALE GENOMIC DNA]</scope>
    <source>
        <strain evidence="3">CECT 7184</strain>
    </source>
</reference>
<keyword evidence="1" id="KW-0175">Coiled coil</keyword>
<evidence type="ECO:0000256" key="1">
    <source>
        <dbReference type="SAM" id="Coils"/>
    </source>
</evidence>
<accession>A0ABT8CTZ0</accession>
<keyword evidence="3" id="KW-1185">Reference proteome</keyword>
<protein>
    <recommendedName>
        <fullName evidence="4">Rad50/SbcC-type AAA domain-containing protein</fullName>
    </recommendedName>
</protein>
<dbReference type="EMBL" id="JAUFQU010000001">
    <property type="protein sequence ID" value="MDN3707022.1"/>
    <property type="molecule type" value="Genomic_DNA"/>
</dbReference>
<name>A0ABT8CTZ0_9FLAO</name>
<evidence type="ECO:0000313" key="3">
    <source>
        <dbReference type="Proteomes" id="UP001242368"/>
    </source>
</evidence>
<feature type="coiled-coil region" evidence="1">
    <location>
        <begin position="315"/>
        <end position="356"/>
    </location>
</feature>
<comment type="caution">
    <text evidence="2">The sequence shown here is derived from an EMBL/GenBank/DDBJ whole genome shotgun (WGS) entry which is preliminary data.</text>
</comment>
<proteinExistence type="predicted"/>
<sequence>MPNLKFRQLLVISNSAKSANQFQFQRLTLITANNNSVGKSTLAKLLFWGFGCETEFDTTWKGFDCSTIIKFTIDEKEFEIKRYKNNISLKENGVITDFPKITGDFSMKFADLVGFKALLPNQSTGELETPPPAYYFLPFYIDQKRSWSKAWDNFDNLAQYKGWKNTIIKYHVGLLTSEYFELEIEKSIKKNNKNIISSEIAKIDSTLEIVEDFLPSERITTVVIDDFNDLTEEITQDLKNLTEKQEYILDLYSNTQVAKSQLEHQKQFAIKLVEELDKDYVFAVENIFEDHLNCPLCGTMYQNSIFEKSFILQDKGQAEIQLEQIEKDIDKANNKLSSISIELNKIRLEIDRLNSKYIKQEVSNEDNFTFVNLIESIGGQSIKKSINESRNTKLGIVKDLTNAISLASKSQKKLCSPEDIEDIEADFNKFFSDYIKVLDAQAVNLSEINSSLSYNKIVKEGGAAENSRAILAYYIAIFSMVNKYKNEVVSPLVIDTPNQQEQSDNNYSNIVKLIQDKIPKNNQVIICAMSNPKLKPLEEKAHIIELDNSKLLDDKQYDEIKQIFDTW</sequence>
<evidence type="ECO:0008006" key="4">
    <source>
        <dbReference type="Google" id="ProtNLM"/>
    </source>
</evidence>
<dbReference type="RefSeq" id="WP_290363066.1">
    <property type="nucleotide sequence ID" value="NZ_JAUFQU010000001.1"/>
</dbReference>
<dbReference type="Proteomes" id="UP001242368">
    <property type="component" value="Unassembled WGS sequence"/>
</dbReference>
<feature type="coiled-coil region" evidence="1">
    <location>
        <begin position="224"/>
        <end position="279"/>
    </location>
</feature>
<organism evidence="2 3">
    <name type="scientific">Paenimyroides ceti</name>
    <dbReference type="NCBI Taxonomy" id="395087"/>
    <lineage>
        <taxon>Bacteria</taxon>
        <taxon>Pseudomonadati</taxon>
        <taxon>Bacteroidota</taxon>
        <taxon>Flavobacteriia</taxon>
        <taxon>Flavobacteriales</taxon>
        <taxon>Flavobacteriaceae</taxon>
        <taxon>Paenimyroides</taxon>
    </lineage>
</organism>
<evidence type="ECO:0000313" key="2">
    <source>
        <dbReference type="EMBL" id="MDN3707022.1"/>
    </source>
</evidence>
<gene>
    <name evidence="2" type="ORF">QW060_07720</name>
</gene>